<dbReference type="Proteomes" id="UP000887580">
    <property type="component" value="Unplaced"/>
</dbReference>
<evidence type="ECO:0000313" key="2">
    <source>
        <dbReference type="WBParaSite" id="PS1159_v2.g17881.t1"/>
    </source>
</evidence>
<sequence>MFVAPNLLSAIPLPLKLFICQFLWILPYLAFANYLERSLLPFRFICYTDSDFLNVQQPIRKPLSACIKHVFPNTIADSKCSLNQNIEASIKPKLAKNFEKIIVIRSAPNAINYREYIRDTWKQTFPSEIPVIFVVGKGKSDNNVESEAKEHEDILQLDFIDSYFNLTLKMMATYGYFLKHSTVEQIMVINDDTIVNSTALMQYSNEMQKGENYVIGKVSRGYPRLFMPWLLWHVPSTMYNHKCYPPFVQGSSFIISRKAASEIFKHICDFPFVHLDDIMMGLISNCVGTSLIHREGFDHHFLNHFTVFHYQYSRYSASKMRSLWKQINHLL</sequence>
<accession>A0AC35FJ90</accession>
<dbReference type="WBParaSite" id="PS1159_v2.g17881.t1">
    <property type="protein sequence ID" value="PS1159_v2.g17881.t1"/>
    <property type="gene ID" value="PS1159_v2.g17881"/>
</dbReference>
<evidence type="ECO:0000313" key="1">
    <source>
        <dbReference type="Proteomes" id="UP000887580"/>
    </source>
</evidence>
<reference evidence="2" key="1">
    <citation type="submission" date="2022-11" db="UniProtKB">
        <authorList>
            <consortium name="WormBaseParasite"/>
        </authorList>
    </citation>
    <scope>IDENTIFICATION</scope>
</reference>
<organism evidence="1 2">
    <name type="scientific">Panagrolaimus sp. PS1159</name>
    <dbReference type="NCBI Taxonomy" id="55785"/>
    <lineage>
        <taxon>Eukaryota</taxon>
        <taxon>Metazoa</taxon>
        <taxon>Ecdysozoa</taxon>
        <taxon>Nematoda</taxon>
        <taxon>Chromadorea</taxon>
        <taxon>Rhabditida</taxon>
        <taxon>Tylenchina</taxon>
        <taxon>Panagrolaimomorpha</taxon>
        <taxon>Panagrolaimoidea</taxon>
        <taxon>Panagrolaimidae</taxon>
        <taxon>Panagrolaimus</taxon>
    </lineage>
</organism>
<protein>
    <submittedName>
        <fullName evidence="2">Hexosyltransferase</fullName>
    </submittedName>
</protein>
<name>A0AC35FJ90_9BILA</name>
<proteinExistence type="predicted"/>